<feature type="domain" description="Thoeris protein ThsB TIR-like" evidence="2">
    <location>
        <begin position="8"/>
        <end position="104"/>
    </location>
</feature>
<name>A0A7Y3WIE3_9HYPH</name>
<feature type="region of interest" description="Disordered" evidence="1">
    <location>
        <begin position="142"/>
        <end position="162"/>
    </location>
</feature>
<dbReference type="InterPro" id="IPR015032">
    <property type="entry name" value="ThsB__TIR-like_domain"/>
</dbReference>
<dbReference type="Gene3D" id="3.40.50.9200">
    <property type="entry name" value="Hypothetical protein MTH538"/>
    <property type="match status" value="1"/>
</dbReference>
<dbReference type="EMBL" id="JABFCN010000062">
    <property type="protein sequence ID" value="NNU41036.1"/>
    <property type="molecule type" value="Genomic_DNA"/>
</dbReference>
<dbReference type="AlphaFoldDB" id="A0A7Y3WIE3"/>
<evidence type="ECO:0000313" key="3">
    <source>
        <dbReference type="EMBL" id="NNU41036.1"/>
    </source>
</evidence>
<accession>A0A7Y3WIE3</accession>
<dbReference type="Pfam" id="PF08937">
    <property type="entry name" value="ThsB_TIR"/>
    <property type="match status" value="1"/>
</dbReference>
<reference evidence="3 4" key="1">
    <citation type="submission" date="2020-02" db="EMBL/GenBank/DDBJ databases">
        <authorList>
            <person name="Sun Q."/>
        </authorList>
    </citation>
    <scope>NUCLEOTIDE SEQUENCE [LARGE SCALE GENOMIC DNA]</scope>
    <source>
        <strain evidence="3 4">CCBAU 03386</strain>
    </source>
</reference>
<proteinExistence type="predicted"/>
<comment type="caution">
    <text evidence="3">The sequence shown here is derived from an EMBL/GenBank/DDBJ whole genome shotgun (WGS) entry which is preliminary data.</text>
</comment>
<evidence type="ECO:0000259" key="2">
    <source>
        <dbReference type="Pfam" id="PF08937"/>
    </source>
</evidence>
<sequence length="162" mass="18010">MAGRRHVFISHHHADDAHVSKLTDSLARKGYEIRNSSIRAKPANKERLAKGLVSDNAIKRLLRIKMSWASTVIVLIGKETHARPWVNWEIKKAHELGKRIIGVFTRGGTKADIPPAFEDYGSDLVNWNPEAIIDAVEGADPNFRDTDGSSRAPVHNPSTSRC</sequence>
<dbReference type="Proteomes" id="UP000519972">
    <property type="component" value="Unassembled WGS sequence"/>
</dbReference>
<dbReference type="RefSeq" id="WP_130794438.1">
    <property type="nucleotide sequence ID" value="NZ_JABFCN010000062.1"/>
</dbReference>
<evidence type="ECO:0000313" key="4">
    <source>
        <dbReference type="Proteomes" id="UP000519972"/>
    </source>
</evidence>
<dbReference type="SUPFAM" id="SSF52206">
    <property type="entry name" value="Hypothetical protein MTH538"/>
    <property type="match status" value="1"/>
</dbReference>
<protein>
    <submittedName>
        <fullName evidence="3">TIR domain-containing protein</fullName>
    </submittedName>
</protein>
<organism evidence="3 4">
    <name type="scientific">Rhizobium sophorae</name>
    <dbReference type="NCBI Taxonomy" id="1535242"/>
    <lineage>
        <taxon>Bacteria</taxon>
        <taxon>Pseudomonadati</taxon>
        <taxon>Pseudomonadota</taxon>
        <taxon>Alphaproteobacteria</taxon>
        <taxon>Hyphomicrobiales</taxon>
        <taxon>Rhizobiaceae</taxon>
        <taxon>Rhizobium/Agrobacterium group</taxon>
        <taxon>Rhizobium</taxon>
    </lineage>
</organism>
<dbReference type="InterPro" id="IPR036490">
    <property type="entry name" value="ThsB_TIR-like_sf"/>
</dbReference>
<evidence type="ECO:0000256" key="1">
    <source>
        <dbReference type="SAM" id="MobiDB-lite"/>
    </source>
</evidence>
<gene>
    <name evidence="3" type="ORF">G9X64_32070</name>
</gene>
<keyword evidence="4" id="KW-1185">Reference proteome</keyword>